<sequence>MSQFGALGRAKAGQNYRDILNAYYNNVRIEKRDDLTSTIEVYGYGRINFEENYLYGIAEMPTNWADQGGFEALKAQAIAARSYAIAATGNGGNGICAGEGCQVYNSGKASGGADAWYRAVSETRGEVMLSNDTGQVISAWYSSTTGGYTLSSA</sequence>
<protein>
    <recommendedName>
        <fullName evidence="1">Sporulation stage II protein D amidase enhancer LytB N-terminal domain-containing protein</fullName>
    </recommendedName>
</protein>
<evidence type="ECO:0000313" key="3">
    <source>
        <dbReference type="Proteomes" id="UP000229915"/>
    </source>
</evidence>
<comment type="caution">
    <text evidence="2">The sequence shown here is derived from an EMBL/GenBank/DDBJ whole genome shotgun (WGS) entry which is preliminary data.</text>
</comment>
<evidence type="ECO:0000313" key="2">
    <source>
        <dbReference type="EMBL" id="PIZ43242.1"/>
    </source>
</evidence>
<name>A0A2M7TCW6_UNCKA</name>
<dbReference type="InterPro" id="IPR013693">
    <property type="entry name" value="SpoIID/LytB_N"/>
</dbReference>
<organism evidence="2 3">
    <name type="scientific">candidate division WWE3 bacterium CG_4_10_14_0_2_um_filter_42_7</name>
    <dbReference type="NCBI Taxonomy" id="1975073"/>
    <lineage>
        <taxon>Bacteria</taxon>
        <taxon>Katanobacteria</taxon>
    </lineage>
</organism>
<proteinExistence type="predicted"/>
<evidence type="ECO:0000259" key="1">
    <source>
        <dbReference type="Pfam" id="PF08486"/>
    </source>
</evidence>
<accession>A0A2M7TCW6</accession>
<dbReference type="AlphaFoldDB" id="A0A2M7TCW6"/>
<feature type="domain" description="Sporulation stage II protein D amidase enhancer LytB N-terminal" evidence="1">
    <location>
        <begin position="51"/>
        <end position="128"/>
    </location>
</feature>
<reference evidence="3" key="1">
    <citation type="submission" date="2017-09" db="EMBL/GenBank/DDBJ databases">
        <title>Depth-based differentiation of microbial function through sediment-hosted aquifers and enrichment of novel symbionts in the deep terrestrial subsurface.</title>
        <authorList>
            <person name="Probst A.J."/>
            <person name="Ladd B."/>
            <person name="Jarett J.K."/>
            <person name="Geller-Mcgrath D.E."/>
            <person name="Sieber C.M.K."/>
            <person name="Emerson J.B."/>
            <person name="Anantharaman K."/>
            <person name="Thomas B.C."/>
            <person name="Malmstrom R."/>
            <person name="Stieglmeier M."/>
            <person name="Klingl A."/>
            <person name="Woyke T."/>
            <person name="Ryan C.M."/>
            <person name="Banfield J.F."/>
        </authorList>
    </citation>
    <scope>NUCLEOTIDE SEQUENCE [LARGE SCALE GENOMIC DNA]</scope>
</reference>
<dbReference type="Pfam" id="PF08486">
    <property type="entry name" value="SpoIID"/>
    <property type="match status" value="1"/>
</dbReference>
<gene>
    <name evidence="2" type="ORF">COY33_01845</name>
</gene>
<dbReference type="EMBL" id="PFNK01000051">
    <property type="protein sequence ID" value="PIZ43242.1"/>
    <property type="molecule type" value="Genomic_DNA"/>
</dbReference>
<dbReference type="Proteomes" id="UP000229915">
    <property type="component" value="Unassembled WGS sequence"/>
</dbReference>
<feature type="non-terminal residue" evidence="2">
    <location>
        <position position="153"/>
    </location>
</feature>